<evidence type="ECO:0000256" key="3">
    <source>
        <dbReference type="ARBA" id="ARBA00023125"/>
    </source>
</evidence>
<comment type="caution">
    <text evidence="8">The sequence shown here is derived from an EMBL/GenBank/DDBJ whole genome shotgun (WGS) entry which is preliminary data.</text>
</comment>
<accession>A0A4T2C934</accession>
<dbReference type="AlphaFoldDB" id="A0A4T2C934"/>
<evidence type="ECO:0000313" key="8">
    <source>
        <dbReference type="EMBL" id="TIH40975.1"/>
    </source>
</evidence>
<dbReference type="InterPro" id="IPR036271">
    <property type="entry name" value="Tet_transcr_reg_TetR-rel_C_sf"/>
</dbReference>
<keyword evidence="9" id="KW-1185">Reference proteome</keyword>
<dbReference type="GO" id="GO:0000976">
    <property type="term" value="F:transcription cis-regulatory region binding"/>
    <property type="evidence" value="ECO:0007669"/>
    <property type="project" value="TreeGrafter"/>
</dbReference>
<evidence type="ECO:0000256" key="6">
    <source>
        <dbReference type="SAM" id="MobiDB-lite"/>
    </source>
</evidence>
<dbReference type="PROSITE" id="PS50977">
    <property type="entry name" value="HTH_TETR_2"/>
    <property type="match status" value="1"/>
</dbReference>
<gene>
    <name evidence="8" type="ORF">D4765_00820</name>
</gene>
<keyword evidence="4" id="KW-0804">Transcription</keyword>
<dbReference type="PANTHER" id="PTHR30055">
    <property type="entry name" value="HTH-TYPE TRANSCRIPTIONAL REGULATOR RUTR"/>
    <property type="match status" value="1"/>
</dbReference>
<feature type="region of interest" description="Disordered" evidence="6">
    <location>
        <begin position="1"/>
        <end position="22"/>
    </location>
</feature>
<feature type="DNA-binding region" description="H-T-H motif" evidence="5">
    <location>
        <begin position="46"/>
        <end position="65"/>
    </location>
</feature>
<dbReference type="RefSeq" id="WP_136640314.1">
    <property type="nucleotide sequence ID" value="NZ_QYRT01000001.1"/>
</dbReference>
<dbReference type="Pfam" id="PF00440">
    <property type="entry name" value="TetR_N"/>
    <property type="match status" value="1"/>
</dbReference>
<evidence type="ECO:0000256" key="1">
    <source>
        <dbReference type="ARBA" id="ARBA00022491"/>
    </source>
</evidence>
<dbReference type="InterPro" id="IPR050109">
    <property type="entry name" value="HTH-type_TetR-like_transc_reg"/>
</dbReference>
<feature type="domain" description="HTH tetR-type" evidence="7">
    <location>
        <begin position="23"/>
        <end position="83"/>
    </location>
</feature>
<keyword evidence="2" id="KW-0805">Transcription regulation</keyword>
<dbReference type="SUPFAM" id="SSF48498">
    <property type="entry name" value="Tetracyclin repressor-like, C-terminal domain"/>
    <property type="match status" value="1"/>
</dbReference>
<organism evidence="8 9">
    <name type="scientific">Subtercola vilae</name>
    <dbReference type="NCBI Taxonomy" id="2056433"/>
    <lineage>
        <taxon>Bacteria</taxon>
        <taxon>Bacillati</taxon>
        <taxon>Actinomycetota</taxon>
        <taxon>Actinomycetes</taxon>
        <taxon>Micrococcales</taxon>
        <taxon>Microbacteriaceae</taxon>
        <taxon>Subtercola</taxon>
    </lineage>
</organism>
<evidence type="ECO:0000256" key="4">
    <source>
        <dbReference type="ARBA" id="ARBA00023163"/>
    </source>
</evidence>
<keyword evidence="1" id="KW-0678">Repressor</keyword>
<dbReference type="EMBL" id="QYRT01000001">
    <property type="protein sequence ID" value="TIH40975.1"/>
    <property type="molecule type" value="Genomic_DNA"/>
</dbReference>
<dbReference type="InterPro" id="IPR039538">
    <property type="entry name" value="BetI_C"/>
</dbReference>
<dbReference type="InterPro" id="IPR009057">
    <property type="entry name" value="Homeodomain-like_sf"/>
</dbReference>
<evidence type="ECO:0000256" key="2">
    <source>
        <dbReference type="ARBA" id="ARBA00023015"/>
    </source>
</evidence>
<evidence type="ECO:0000256" key="5">
    <source>
        <dbReference type="PROSITE-ProRule" id="PRU00335"/>
    </source>
</evidence>
<dbReference type="PRINTS" id="PR00455">
    <property type="entry name" value="HTHTETR"/>
</dbReference>
<sequence length="220" mass="24069">MTESPDGRAPTPRRKSRPHAQTAVRRNEILEAAVEVFGRKGYSNSTLAEIAQQVNMTHAGILHHFGSKHQLLLDVLQFRDDTDVQNLPGQRVPDGIEFFRHLVTTALSNAHRAGLVQTFVVLSAESVTEGHPARDYFVSRYQTLRAEALQAFEMICAERGVVPPAQASLAAAAILAVMDGLQVQWLLDPTNVDLVAATEFAIDAILASVLEPRASILERA</sequence>
<dbReference type="SUPFAM" id="SSF46689">
    <property type="entry name" value="Homeodomain-like"/>
    <property type="match status" value="1"/>
</dbReference>
<dbReference type="Pfam" id="PF13977">
    <property type="entry name" value="TetR_C_6"/>
    <property type="match status" value="1"/>
</dbReference>
<evidence type="ECO:0000259" key="7">
    <source>
        <dbReference type="PROSITE" id="PS50977"/>
    </source>
</evidence>
<dbReference type="PANTHER" id="PTHR30055:SF234">
    <property type="entry name" value="HTH-TYPE TRANSCRIPTIONAL REGULATOR BETI"/>
    <property type="match status" value="1"/>
</dbReference>
<name>A0A4T2C934_9MICO</name>
<protein>
    <submittedName>
        <fullName evidence="8">TetR/AcrR family transcriptional regulator</fullName>
    </submittedName>
</protein>
<dbReference type="GO" id="GO:0003700">
    <property type="term" value="F:DNA-binding transcription factor activity"/>
    <property type="evidence" value="ECO:0007669"/>
    <property type="project" value="TreeGrafter"/>
</dbReference>
<proteinExistence type="predicted"/>
<dbReference type="InterPro" id="IPR001647">
    <property type="entry name" value="HTH_TetR"/>
</dbReference>
<evidence type="ECO:0000313" key="9">
    <source>
        <dbReference type="Proteomes" id="UP000306192"/>
    </source>
</evidence>
<dbReference type="Proteomes" id="UP000306192">
    <property type="component" value="Unassembled WGS sequence"/>
</dbReference>
<keyword evidence="3 5" id="KW-0238">DNA-binding</keyword>
<dbReference type="Gene3D" id="1.10.357.10">
    <property type="entry name" value="Tetracycline Repressor, domain 2"/>
    <property type="match status" value="1"/>
</dbReference>
<reference evidence="8 9" key="1">
    <citation type="journal article" date="2019" name="Microorganisms">
        <title>Systematic Affiliation and Genome Analysis of Subtercola vilae DB165(T) with Particular Emphasis on Cold Adaptation of an Isolate from a High-Altitude Cold Volcano Lake.</title>
        <authorList>
            <person name="Villalobos A.S."/>
            <person name="Wiese J."/>
            <person name="Imhoff J.F."/>
            <person name="Dorador C."/>
            <person name="Keller A."/>
            <person name="Hentschel U."/>
        </authorList>
    </citation>
    <scope>NUCLEOTIDE SEQUENCE [LARGE SCALE GENOMIC DNA]</scope>
    <source>
        <strain evidence="8 9">DB165</strain>
    </source>
</reference>
<dbReference type="OrthoDB" id="7505659at2"/>